<keyword evidence="1" id="KW-1133">Transmembrane helix</keyword>
<sequence length="147" mass="16414">MSSSIKLDMDEKGFSLWSVFSLCTRASRSVQLHLCASKASGWWLLLPLCFHSRFAFLLFLFIGWHQAERRALPGLRASALLSHLSPSKRSSRKARFDMHSSVRMKTISATSKNLPRGKSSQGEVSISPNFSTSGLRGYSDGWDGYPL</sequence>
<protein>
    <submittedName>
        <fullName evidence="2">Uncharacterized protein</fullName>
    </submittedName>
</protein>
<gene>
    <name evidence="2" type="ORF">CK203_024533</name>
</gene>
<reference evidence="2 3" key="1">
    <citation type="journal article" date="2018" name="PLoS Genet.">
        <title>Population sequencing reveals clonal diversity and ancestral inbreeding in the grapevine cultivar Chardonnay.</title>
        <authorList>
            <person name="Roach M.J."/>
            <person name="Johnson D.L."/>
            <person name="Bohlmann J."/>
            <person name="van Vuuren H.J."/>
            <person name="Jones S.J."/>
            <person name="Pretorius I.S."/>
            <person name="Schmidt S.A."/>
            <person name="Borneman A.R."/>
        </authorList>
    </citation>
    <scope>NUCLEOTIDE SEQUENCE [LARGE SCALE GENOMIC DNA]</scope>
    <source>
        <strain evidence="3">cv. Chardonnay</strain>
        <tissue evidence="2">Leaf</tissue>
    </source>
</reference>
<organism evidence="2 3">
    <name type="scientific">Vitis vinifera</name>
    <name type="common">Grape</name>
    <dbReference type="NCBI Taxonomy" id="29760"/>
    <lineage>
        <taxon>Eukaryota</taxon>
        <taxon>Viridiplantae</taxon>
        <taxon>Streptophyta</taxon>
        <taxon>Embryophyta</taxon>
        <taxon>Tracheophyta</taxon>
        <taxon>Spermatophyta</taxon>
        <taxon>Magnoliopsida</taxon>
        <taxon>eudicotyledons</taxon>
        <taxon>Gunneridae</taxon>
        <taxon>Pentapetalae</taxon>
        <taxon>rosids</taxon>
        <taxon>Vitales</taxon>
        <taxon>Vitaceae</taxon>
        <taxon>Viteae</taxon>
        <taxon>Vitis</taxon>
    </lineage>
</organism>
<name>A0A438IUK5_VITVI</name>
<evidence type="ECO:0000313" key="2">
    <source>
        <dbReference type="EMBL" id="RVX00316.1"/>
    </source>
</evidence>
<keyword evidence="1" id="KW-0812">Transmembrane</keyword>
<comment type="caution">
    <text evidence="2">The sequence shown here is derived from an EMBL/GenBank/DDBJ whole genome shotgun (WGS) entry which is preliminary data.</text>
</comment>
<feature type="transmembrane region" description="Helical" evidence="1">
    <location>
        <begin position="42"/>
        <end position="62"/>
    </location>
</feature>
<evidence type="ECO:0000313" key="3">
    <source>
        <dbReference type="Proteomes" id="UP000288805"/>
    </source>
</evidence>
<evidence type="ECO:0000256" key="1">
    <source>
        <dbReference type="SAM" id="Phobius"/>
    </source>
</evidence>
<dbReference type="EMBL" id="QGNW01000082">
    <property type="protein sequence ID" value="RVX00316.1"/>
    <property type="molecule type" value="Genomic_DNA"/>
</dbReference>
<proteinExistence type="predicted"/>
<dbReference type="AlphaFoldDB" id="A0A438IUK5"/>
<keyword evidence="1" id="KW-0472">Membrane</keyword>
<accession>A0A438IUK5</accession>
<dbReference type="Proteomes" id="UP000288805">
    <property type="component" value="Unassembled WGS sequence"/>
</dbReference>